<proteinExistence type="predicted"/>
<dbReference type="STRING" id="336963.C4JHQ1"/>
<feature type="compositionally biased region" description="Basic residues" evidence="1">
    <location>
        <begin position="43"/>
        <end position="56"/>
    </location>
</feature>
<dbReference type="Proteomes" id="UP000002058">
    <property type="component" value="Unassembled WGS sequence"/>
</dbReference>
<dbReference type="VEuPathDB" id="FungiDB:UREG_02737"/>
<gene>
    <name evidence="2" type="ORF">UREG_02737</name>
</gene>
<evidence type="ECO:0000313" key="3">
    <source>
        <dbReference type="Proteomes" id="UP000002058"/>
    </source>
</evidence>
<reference evidence="3" key="1">
    <citation type="journal article" date="2009" name="Genome Res.">
        <title>Comparative genomic analyses of the human fungal pathogens Coccidioides and their relatives.</title>
        <authorList>
            <person name="Sharpton T.J."/>
            <person name="Stajich J.E."/>
            <person name="Rounsley S.D."/>
            <person name="Gardner M.J."/>
            <person name="Wortman J.R."/>
            <person name="Jordar V.S."/>
            <person name="Maiti R."/>
            <person name="Kodira C.D."/>
            <person name="Neafsey D.E."/>
            <person name="Zeng Q."/>
            <person name="Hung C.-Y."/>
            <person name="McMahan C."/>
            <person name="Muszewska A."/>
            <person name="Grynberg M."/>
            <person name="Mandel M.A."/>
            <person name="Kellner E.M."/>
            <person name="Barker B.M."/>
            <person name="Galgiani J.N."/>
            <person name="Orbach M.J."/>
            <person name="Kirkland T.N."/>
            <person name="Cole G.T."/>
            <person name="Henn M.R."/>
            <person name="Birren B.W."/>
            <person name="Taylor J.W."/>
        </authorList>
    </citation>
    <scope>NUCLEOTIDE SEQUENCE [LARGE SCALE GENOMIC DNA]</scope>
    <source>
        <strain evidence="3">UAMH 1704</strain>
    </source>
</reference>
<dbReference type="RefSeq" id="XP_002543221.1">
    <property type="nucleotide sequence ID" value="XM_002543175.1"/>
</dbReference>
<evidence type="ECO:0000256" key="1">
    <source>
        <dbReference type="SAM" id="MobiDB-lite"/>
    </source>
</evidence>
<dbReference type="KEGG" id="ure:UREG_02737"/>
<evidence type="ECO:0000313" key="2">
    <source>
        <dbReference type="EMBL" id="EEP77888.1"/>
    </source>
</evidence>
<dbReference type="HOGENOM" id="CLU_1688042_0_0_1"/>
<accession>C4JHQ1</accession>
<organism evidence="2 3">
    <name type="scientific">Uncinocarpus reesii (strain UAMH 1704)</name>
    <dbReference type="NCBI Taxonomy" id="336963"/>
    <lineage>
        <taxon>Eukaryota</taxon>
        <taxon>Fungi</taxon>
        <taxon>Dikarya</taxon>
        <taxon>Ascomycota</taxon>
        <taxon>Pezizomycotina</taxon>
        <taxon>Eurotiomycetes</taxon>
        <taxon>Eurotiomycetidae</taxon>
        <taxon>Onygenales</taxon>
        <taxon>Onygenaceae</taxon>
        <taxon>Uncinocarpus</taxon>
    </lineage>
</organism>
<dbReference type="GeneID" id="8437522"/>
<name>C4JHQ1_UNCRE</name>
<sequence>MAGLKNAAVASVLFNKAKRKLVAIQANGASPAKNAASPEKVTKRTTARKNTGKTKVKAVEDPSVAAYPISPGSTETVTAEEAPAKKRGKRAATAKKVKAEEVNPKIEDEPIDLINDSIKLEDGEGYDGMLGSFGESVIDATVYTAAGAPLKNELLE</sequence>
<dbReference type="AlphaFoldDB" id="C4JHQ1"/>
<dbReference type="eggNOG" id="ENOG502SW29">
    <property type="taxonomic scope" value="Eukaryota"/>
</dbReference>
<dbReference type="OrthoDB" id="5403747at2759"/>
<keyword evidence="3" id="KW-1185">Reference proteome</keyword>
<feature type="compositionally biased region" description="Basic residues" evidence="1">
    <location>
        <begin position="85"/>
        <end position="96"/>
    </location>
</feature>
<dbReference type="EMBL" id="CH476615">
    <property type="protein sequence ID" value="EEP77888.1"/>
    <property type="molecule type" value="Genomic_DNA"/>
</dbReference>
<dbReference type="InParanoid" id="C4JHQ1"/>
<feature type="region of interest" description="Disordered" evidence="1">
    <location>
        <begin position="27"/>
        <end position="96"/>
    </location>
</feature>
<protein>
    <submittedName>
        <fullName evidence="2">Uncharacterized protein</fullName>
    </submittedName>
</protein>